<comment type="caution">
    <text evidence="1">The sequence shown here is derived from an EMBL/GenBank/DDBJ whole genome shotgun (WGS) entry which is preliminary data.</text>
</comment>
<organism evidence="1 2">
    <name type="scientific">Pleurodeles waltl</name>
    <name type="common">Iberian ribbed newt</name>
    <dbReference type="NCBI Taxonomy" id="8319"/>
    <lineage>
        <taxon>Eukaryota</taxon>
        <taxon>Metazoa</taxon>
        <taxon>Chordata</taxon>
        <taxon>Craniata</taxon>
        <taxon>Vertebrata</taxon>
        <taxon>Euteleostomi</taxon>
        <taxon>Amphibia</taxon>
        <taxon>Batrachia</taxon>
        <taxon>Caudata</taxon>
        <taxon>Salamandroidea</taxon>
        <taxon>Salamandridae</taxon>
        <taxon>Pleurodelinae</taxon>
        <taxon>Pleurodeles</taxon>
    </lineage>
</organism>
<dbReference type="Proteomes" id="UP001066276">
    <property type="component" value="Chromosome 10"/>
</dbReference>
<accession>A0AAV7M9L1</accession>
<name>A0AAV7M9L1_PLEWA</name>
<dbReference type="AlphaFoldDB" id="A0AAV7M9L1"/>
<gene>
    <name evidence="1" type="ORF">NDU88_005165</name>
</gene>
<reference evidence="1" key="1">
    <citation type="journal article" date="2022" name="bioRxiv">
        <title>Sequencing and chromosome-scale assembly of the giantPleurodeles waltlgenome.</title>
        <authorList>
            <person name="Brown T."/>
            <person name="Elewa A."/>
            <person name="Iarovenko S."/>
            <person name="Subramanian E."/>
            <person name="Araus A.J."/>
            <person name="Petzold A."/>
            <person name="Susuki M."/>
            <person name="Suzuki K.-i.T."/>
            <person name="Hayashi T."/>
            <person name="Toyoda A."/>
            <person name="Oliveira C."/>
            <person name="Osipova E."/>
            <person name="Leigh N.D."/>
            <person name="Simon A."/>
            <person name="Yun M.H."/>
        </authorList>
    </citation>
    <scope>NUCLEOTIDE SEQUENCE</scope>
    <source>
        <strain evidence="1">20211129_DDA</strain>
        <tissue evidence="1">Liver</tissue>
    </source>
</reference>
<sequence length="112" mass="12021">MASDVQAADNYCLPSVVACVARAVAPGWKRRPCTEFSYAGIESSVILRLQWVLGSKDRKRGGMAPRFWEAVGWKNGPQQASVGPESSIHVGEQFNLGGVAVDTAGSSALWRI</sequence>
<evidence type="ECO:0000313" key="1">
    <source>
        <dbReference type="EMBL" id="KAJ1100076.1"/>
    </source>
</evidence>
<protein>
    <submittedName>
        <fullName evidence="1">Uncharacterized protein</fullName>
    </submittedName>
</protein>
<proteinExistence type="predicted"/>
<dbReference type="EMBL" id="JANPWB010000014">
    <property type="protein sequence ID" value="KAJ1100076.1"/>
    <property type="molecule type" value="Genomic_DNA"/>
</dbReference>
<keyword evidence="2" id="KW-1185">Reference proteome</keyword>
<evidence type="ECO:0000313" key="2">
    <source>
        <dbReference type="Proteomes" id="UP001066276"/>
    </source>
</evidence>